<reference evidence="5" key="1">
    <citation type="submission" date="2022-02" db="EMBL/GenBank/DDBJ databases">
        <title>Paenibacillus sp. MBLB1832 Whole Genome Shotgun Sequencing.</title>
        <authorList>
            <person name="Hwang C.Y."/>
            <person name="Cho E.-S."/>
            <person name="Seo M.-J."/>
        </authorList>
    </citation>
    <scope>NUCLEOTIDE SEQUENCE</scope>
    <source>
        <strain evidence="5">MBLB1832</strain>
    </source>
</reference>
<feature type="domain" description="HTH araC/xylS-type" evidence="4">
    <location>
        <begin position="228"/>
        <end position="326"/>
    </location>
</feature>
<dbReference type="SUPFAM" id="SSF51215">
    <property type="entry name" value="Regulatory protein AraC"/>
    <property type="match status" value="1"/>
</dbReference>
<dbReference type="KEGG" id="proo:MJB10_07655"/>
<name>A0AA96LRM8_9BACL</name>
<dbReference type="InterPro" id="IPR009057">
    <property type="entry name" value="Homeodomain-like_sf"/>
</dbReference>
<evidence type="ECO:0000259" key="4">
    <source>
        <dbReference type="PROSITE" id="PS01124"/>
    </source>
</evidence>
<evidence type="ECO:0000256" key="2">
    <source>
        <dbReference type="ARBA" id="ARBA00023125"/>
    </source>
</evidence>
<dbReference type="PROSITE" id="PS01124">
    <property type="entry name" value="HTH_ARAC_FAMILY_2"/>
    <property type="match status" value="1"/>
</dbReference>
<gene>
    <name evidence="5" type="ORF">MJB10_07655</name>
</gene>
<sequence length="331" mass="39060">MEIGIINARTYLSTAAKGSGNMTDIGKNYTIDFLNIAPYIRYVQEFSGLDDYKVPLRIIYDHEIIFVKEGMCLYQIEDKEYILKKNDIHIMKPNVKHSCFVPKGERFEYYAVHFDFIYMGEELDFSADEIYLSKYDYYHSEFIPVEEELISRRKMTYAEVEFPYVTAITNAMVYLDLFKELLHAYTHKNYGYHMEMRAILLQILTLIVRENVIDQGIQRQHPQRAKVMQAIQYMHNHYHRQIDQSEIATAVFISPSYLRLLFKQVTGKTPVEMLTHIRMDMAKKLLLEGNHSVSEISFMVGFQDIHYFSNLFKKLEGLSPKHYVTTLKKDI</sequence>
<dbReference type="GO" id="GO:0003700">
    <property type="term" value="F:DNA-binding transcription factor activity"/>
    <property type="evidence" value="ECO:0007669"/>
    <property type="project" value="InterPro"/>
</dbReference>
<keyword evidence="3" id="KW-0804">Transcription</keyword>
<protein>
    <submittedName>
        <fullName evidence="5">AraC family transcriptional regulator</fullName>
    </submittedName>
</protein>
<dbReference type="RefSeq" id="WP_314803162.1">
    <property type="nucleotide sequence ID" value="NZ_CP130319.1"/>
</dbReference>
<dbReference type="PANTHER" id="PTHR43280">
    <property type="entry name" value="ARAC-FAMILY TRANSCRIPTIONAL REGULATOR"/>
    <property type="match status" value="1"/>
</dbReference>
<dbReference type="GO" id="GO:0043565">
    <property type="term" value="F:sequence-specific DNA binding"/>
    <property type="evidence" value="ECO:0007669"/>
    <property type="project" value="InterPro"/>
</dbReference>
<organism evidence="5 6">
    <name type="scientific">Paenibacillus roseopurpureus</name>
    <dbReference type="NCBI Taxonomy" id="2918901"/>
    <lineage>
        <taxon>Bacteria</taxon>
        <taxon>Bacillati</taxon>
        <taxon>Bacillota</taxon>
        <taxon>Bacilli</taxon>
        <taxon>Bacillales</taxon>
        <taxon>Paenibacillaceae</taxon>
        <taxon>Paenibacillus</taxon>
    </lineage>
</organism>
<dbReference type="Gene3D" id="1.10.10.60">
    <property type="entry name" value="Homeodomain-like"/>
    <property type="match status" value="2"/>
</dbReference>
<keyword evidence="2" id="KW-0238">DNA-binding</keyword>
<dbReference type="CDD" id="cd02208">
    <property type="entry name" value="cupin_RmlC-like"/>
    <property type="match status" value="1"/>
</dbReference>
<dbReference type="PROSITE" id="PS00041">
    <property type="entry name" value="HTH_ARAC_FAMILY_1"/>
    <property type="match status" value="1"/>
</dbReference>
<dbReference type="EMBL" id="CP130319">
    <property type="protein sequence ID" value="WNR45961.1"/>
    <property type="molecule type" value="Genomic_DNA"/>
</dbReference>
<accession>A0AA96LRM8</accession>
<dbReference type="InterPro" id="IPR037923">
    <property type="entry name" value="HTH-like"/>
</dbReference>
<dbReference type="InterPro" id="IPR018062">
    <property type="entry name" value="HTH_AraC-typ_CS"/>
</dbReference>
<dbReference type="InterPro" id="IPR014710">
    <property type="entry name" value="RmlC-like_jellyroll"/>
</dbReference>
<dbReference type="SMART" id="SM00342">
    <property type="entry name" value="HTH_ARAC"/>
    <property type="match status" value="1"/>
</dbReference>
<evidence type="ECO:0000313" key="6">
    <source>
        <dbReference type="Proteomes" id="UP001304650"/>
    </source>
</evidence>
<dbReference type="AlphaFoldDB" id="A0AA96LRM8"/>
<dbReference type="Proteomes" id="UP001304650">
    <property type="component" value="Chromosome"/>
</dbReference>
<dbReference type="Pfam" id="PF12833">
    <property type="entry name" value="HTH_18"/>
    <property type="match status" value="1"/>
</dbReference>
<evidence type="ECO:0000256" key="3">
    <source>
        <dbReference type="ARBA" id="ARBA00023163"/>
    </source>
</evidence>
<dbReference type="Gene3D" id="2.60.120.10">
    <property type="entry name" value="Jelly Rolls"/>
    <property type="match status" value="1"/>
</dbReference>
<dbReference type="PANTHER" id="PTHR43280:SF2">
    <property type="entry name" value="HTH-TYPE TRANSCRIPTIONAL REGULATOR EXSA"/>
    <property type="match status" value="1"/>
</dbReference>
<dbReference type="InterPro" id="IPR018060">
    <property type="entry name" value="HTH_AraC"/>
</dbReference>
<evidence type="ECO:0000313" key="5">
    <source>
        <dbReference type="EMBL" id="WNR45961.1"/>
    </source>
</evidence>
<keyword evidence="1" id="KW-0805">Transcription regulation</keyword>
<proteinExistence type="predicted"/>
<dbReference type="Pfam" id="PF02311">
    <property type="entry name" value="AraC_binding"/>
    <property type="match status" value="1"/>
</dbReference>
<dbReference type="SUPFAM" id="SSF46689">
    <property type="entry name" value="Homeodomain-like"/>
    <property type="match status" value="2"/>
</dbReference>
<dbReference type="InterPro" id="IPR003313">
    <property type="entry name" value="AraC-bd"/>
</dbReference>
<keyword evidence="6" id="KW-1185">Reference proteome</keyword>
<evidence type="ECO:0000256" key="1">
    <source>
        <dbReference type="ARBA" id="ARBA00023015"/>
    </source>
</evidence>